<dbReference type="NCBIfam" id="TIGR01167">
    <property type="entry name" value="LPXTG_anchor"/>
    <property type="match status" value="1"/>
</dbReference>
<dbReference type="AlphaFoldDB" id="A0A1B2IXL5"/>
<evidence type="ECO:0000256" key="4">
    <source>
        <dbReference type="ARBA" id="ARBA00023088"/>
    </source>
</evidence>
<protein>
    <recommendedName>
        <fullName evidence="7">Gram-positive cocci surface proteins LPxTG domain-containing protein</fullName>
    </recommendedName>
</protein>
<feature type="compositionally biased region" description="Low complexity" evidence="5">
    <location>
        <begin position="744"/>
        <end position="764"/>
    </location>
</feature>
<dbReference type="STRING" id="240427.AYR62_11980"/>
<dbReference type="Pfam" id="PF19258">
    <property type="entry name" value="KxYKxGKxW_sig"/>
    <property type="match status" value="1"/>
</dbReference>
<gene>
    <name evidence="8" type="ORF">AYR63_06225</name>
</gene>
<name>A0A1B2IXL5_9LACO</name>
<feature type="transmembrane region" description="Helical" evidence="6">
    <location>
        <begin position="815"/>
        <end position="833"/>
    </location>
</feature>
<organism evidence="8 9">
    <name type="scientific">Secundilactobacillus paracollinoides</name>
    <dbReference type="NCBI Taxonomy" id="240427"/>
    <lineage>
        <taxon>Bacteria</taxon>
        <taxon>Bacillati</taxon>
        <taxon>Bacillota</taxon>
        <taxon>Bacilli</taxon>
        <taxon>Lactobacillales</taxon>
        <taxon>Lactobacillaceae</taxon>
        <taxon>Secundilactobacillus</taxon>
    </lineage>
</organism>
<keyword evidence="9" id="KW-1185">Reference proteome</keyword>
<evidence type="ECO:0000313" key="9">
    <source>
        <dbReference type="Proteomes" id="UP000093267"/>
    </source>
</evidence>
<feature type="domain" description="Gram-positive cocci surface proteins LPxTG" evidence="7">
    <location>
        <begin position="806"/>
        <end position="841"/>
    </location>
</feature>
<evidence type="ECO:0000313" key="8">
    <source>
        <dbReference type="EMBL" id="ANZ66769.1"/>
    </source>
</evidence>
<accession>A0A1B2IXL5</accession>
<keyword evidence="3" id="KW-0732">Signal</keyword>
<feature type="region of interest" description="Disordered" evidence="5">
    <location>
        <begin position="53"/>
        <end position="154"/>
    </location>
</feature>
<keyword evidence="6" id="KW-0472">Membrane</keyword>
<evidence type="ECO:0000259" key="7">
    <source>
        <dbReference type="PROSITE" id="PS50847"/>
    </source>
</evidence>
<evidence type="ECO:0000256" key="5">
    <source>
        <dbReference type="SAM" id="MobiDB-lite"/>
    </source>
</evidence>
<reference evidence="8 9" key="1">
    <citation type="submission" date="2016-03" db="EMBL/GenBank/DDBJ databases">
        <title>Pediococcus and Lactobacillus from brewery environment - whole genome sequencing and assembly.</title>
        <authorList>
            <person name="Behr J."/>
            <person name="Geissler A.J."/>
            <person name="Vogel R.F."/>
        </authorList>
    </citation>
    <scope>NUCLEOTIDE SEQUENCE [LARGE SCALE GENOMIC DNA]</scope>
    <source>
        <strain evidence="8 9">TMW 1.1995</strain>
    </source>
</reference>
<dbReference type="Gene3D" id="3.10.430.110">
    <property type="match status" value="1"/>
</dbReference>
<sequence length="841" mass="84889">MVGKNNHVQDLRDNLTTHYKAYKAGKHWVFASLASLTLGATILVSGNITTHADTTSAADSATTTTNDGSDSDSAALQSSSSATLSSSTASSTATDANTTGETTADSSSSAATDASTITGTTSDSSTTGSTVTDSSSSATDSNTSSANSTTTETDLGATDSATLAATKQAAAATFSATGQAQKITASLAEAETADATIGSVTKTYDGAAVENFDVTLADGLVATDPASTVQSDIEATLTQYGVTSTGLTVTQEANYNDRQVFKIQFASVTTNNGTVSTQSFPIDITVDPNTTVTSGAFSQYKTRDQSVLYLTDDPAQTQGDYVVNDLGVYTTVPEVANALGLTDAFAYDSSTGGQYVIVKSQVEDVYYLQNENGAIIDTVTTTGNPGDTYLTSSVVPTTVVNNGITYQLVTGSVPATNTYTLDTSTLSSASSTIIGGLYYVQYNQVVSAPGAITDQTMTWTGETPDSYTKTLPAGMVAPTSWTANGDGTYTLPADSADLDTSAVKADPGTYTISLSAQGLADLAAANTGYLFDNQVVTAGTLTITDAEAKYTVTVQNDSGTVLSTTNQDLTYPTGTDANGVDISVTNYPASDLKTITVTQSDGTVITYTTNGDNSTKVTTTTADGTTTSQTLAVGITDASILTPYGLGFGTTPSLDDTAKIAMAPYSSIVVTYGTLSNPGNGGGTTNPSNPGDNNGNGNGGTTTPGGDNNGNGGTTTPGGGSDVTTTPGQPVVVPGNNGNGGKGSQTSNGKGDNPTTTTPGSGVSSNGGSGISTTTAQATESAAMNAESGANNTQMTQNVAANADKLPQTNEQRSGAWAVAGVTLLGLLGLVGLGRKRRKQD</sequence>
<keyword evidence="6" id="KW-1133">Transmembrane helix</keyword>
<evidence type="ECO:0000256" key="3">
    <source>
        <dbReference type="ARBA" id="ARBA00022729"/>
    </source>
</evidence>
<keyword evidence="2" id="KW-0964">Secreted</keyword>
<dbReference type="InterPro" id="IPR022263">
    <property type="entry name" value="KxYKxGKxW"/>
</dbReference>
<evidence type="ECO:0000256" key="6">
    <source>
        <dbReference type="SAM" id="Phobius"/>
    </source>
</evidence>
<evidence type="ECO:0000256" key="1">
    <source>
        <dbReference type="ARBA" id="ARBA00022512"/>
    </source>
</evidence>
<feature type="region of interest" description="Disordered" evidence="5">
    <location>
        <begin position="679"/>
        <end position="773"/>
    </location>
</feature>
<evidence type="ECO:0000256" key="2">
    <source>
        <dbReference type="ARBA" id="ARBA00022525"/>
    </source>
</evidence>
<dbReference type="Proteomes" id="UP000093267">
    <property type="component" value="Chromosome"/>
</dbReference>
<feature type="compositionally biased region" description="Low complexity" evidence="5">
    <location>
        <begin position="722"/>
        <end position="736"/>
    </location>
</feature>
<dbReference type="InterPro" id="IPR041277">
    <property type="entry name" value="MBG_Lactobacillales"/>
</dbReference>
<keyword evidence="4" id="KW-0572">Peptidoglycan-anchor</keyword>
<proteinExistence type="predicted"/>
<dbReference type="NCBIfam" id="TIGR03715">
    <property type="entry name" value="KxYKxGKxW"/>
    <property type="match status" value="1"/>
</dbReference>
<keyword evidence="6" id="KW-0812">Transmembrane</keyword>
<dbReference type="Pfam" id="PF17883">
    <property type="entry name" value="MBG"/>
    <property type="match status" value="1"/>
</dbReference>
<dbReference type="PROSITE" id="PS50847">
    <property type="entry name" value="GRAM_POS_ANCHORING"/>
    <property type="match status" value="1"/>
</dbReference>
<feature type="compositionally biased region" description="Gly residues" evidence="5">
    <location>
        <begin position="694"/>
        <end position="721"/>
    </location>
</feature>
<dbReference type="RefSeq" id="WP_065902121.1">
    <property type="nucleotide sequence ID" value="NZ_CP014912.1"/>
</dbReference>
<dbReference type="InterPro" id="IPR019931">
    <property type="entry name" value="LPXTG_anchor"/>
</dbReference>
<dbReference type="OrthoDB" id="2330012at2"/>
<keyword evidence="1" id="KW-0134">Cell wall</keyword>
<dbReference type="EMBL" id="CP014924">
    <property type="protein sequence ID" value="ANZ66769.1"/>
    <property type="molecule type" value="Genomic_DNA"/>
</dbReference>